<evidence type="ECO:0000313" key="2">
    <source>
        <dbReference type="EMBL" id="MBK1817563.1"/>
    </source>
</evidence>
<gene>
    <name evidence="2" type="ORF">JIN84_18230</name>
</gene>
<proteinExistence type="predicted"/>
<comment type="caution">
    <text evidence="2">The sequence shown here is derived from an EMBL/GenBank/DDBJ whole genome shotgun (WGS) entry which is preliminary data.</text>
</comment>
<accession>A0A934R379</accession>
<dbReference type="EMBL" id="JAENIK010000012">
    <property type="protein sequence ID" value="MBK1817563.1"/>
    <property type="molecule type" value="Genomic_DNA"/>
</dbReference>
<dbReference type="RefSeq" id="WP_200352503.1">
    <property type="nucleotide sequence ID" value="NZ_BAABHZ010000001.1"/>
</dbReference>
<dbReference type="AlphaFoldDB" id="A0A934R379"/>
<feature type="chain" id="PRO_5037129774" evidence="1">
    <location>
        <begin position="22"/>
        <end position="245"/>
    </location>
</feature>
<organism evidence="2 3">
    <name type="scientific">Luteolibacter yonseiensis</name>
    <dbReference type="NCBI Taxonomy" id="1144680"/>
    <lineage>
        <taxon>Bacteria</taxon>
        <taxon>Pseudomonadati</taxon>
        <taxon>Verrucomicrobiota</taxon>
        <taxon>Verrucomicrobiia</taxon>
        <taxon>Verrucomicrobiales</taxon>
        <taxon>Verrucomicrobiaceae</taxon>
        <taxon>Luteolibacter</taxon>
    </lineage>
</organism>
<evidence type="ECO:0000256" key="1">
    <source>
        <dbReference type="SAM" id="SignalP"/>
    </source>
</evidence>
<reference evidence="2" key="1">
    <citation type="submission" date="2021-01" db="EMBL/GenBank/DDBJ databases">
        <title>Modified the classification status of verrucomicrobia.</title>
        <authorList>
            <person name="Feng X."/>
        </authorList>
    </citation>
    <scope>NUCLEOTIDE SEQUENCE</scope>
    <source>
        <strain evidence="2">JCM 18052</strain>
    </source>
</reference>
<keyword evidence="1" id="KW-0732">Signal</keyword>
<evidence type="ECO:0000313" key="3">
    <source>
        <dbReference type="Proteomes" id="UP000600139"/>
    </source>
</evidence>
<dbReference type="Proteomes" id="UP000600139">
    <property type="component" value="Unassembled WGS sequence"/>
</dbReference>
<feature type="signal peptide" evidence="1">
    <location>
        <begin position="1"/>
        <end position="21"/>
    </location>
</feature>
<keyword evidence="3" id="KW-1185">Reference proteome</keyword>
<protein>
    <submittedName>
        <fullName evidence="2">Uncharacterized protein</fullName>
    </submittedName>
</protein>
<sequence>MIFKQLLVAALLCVTSLPLFAQGGGKVELRMLAFNTGLAQDDVYAQDPAAQASAASVKTPIKSYLNHEYFTVPVVGRKIVFTSKPDRGSITREGELVGEITLPQNVNSAILLFFPKSRPEDKAQFRIMPIDDSKKNFPAGSYFVTNLAPQKVRLKLEEKVYDYNPGQVSLIENPPVGENLQTGMTGFVWKANKWEPIASSIWTVPGKERRNILLMFPDPKTAFVEIRNFDDLAPREPSAPSAAGQ</sequence>
<name>A0A934R379_9BACT</name>